<feature type="non-terminal residue" evidence="17">
    <location>
        <position position="164"/>
    </location>
</feature>
<keyword evidence="9" id="KW-0961">Cell wall biogenesis/degradation</keyword>
<keyword evidence="4" id="KW-0132">Cell division</keyword>
<keyword evidence="7" id="KW-0573">Peptidoglycan synthesis</keyword>
<evidence type="ECO:0000256" key="6">
    <source>
        <dbReference type="ARBA" id="ARBA00022960"/>
    </source>
</evidence>
<evidence type="ECO:0000256" key="15">
    <source>
        <dbReference type="ARBA" id="ARBA00047527"/>
    </source>
</evidence>
<comment type="pathway">
    <text evidence="2">Cell wall biogenesis; peptidoglycan biosynthesis.</text>
</comment>
<evidence type="ECO:0000256" key="4">
    <source>
        <dbReference type="ARBA" id="ARBA00022618"/>
    </source>
</evidence>
<keyword evidence="5" id="KW-0808">Transferase</keyword>
<evidence type="ECO:0000256" key="11">
    <source>
        <dbReference type="ARBA" id="ARBA00039108"/>
    </source>
</evidence>
<dbReference type="PANTHER" id="PTHR43783">
    <property type="entry name" value="UDP-N-ACETYLGLUCOSAMINE 1-CARBOXYVINYLTRANSFERASE"/>
    <property type="match status" value="1"/>
</dbReference>
<dbReference type="GO" id="GO:0071555">
    <property type="term" value="P:cell wall organization"/>
    <property type="evidence" value="ECO:0007669"/>
    <property type="project" value="UniProtKB-KW"/>
</dbReference>
<name>A0A381UY54_9ZZZZ</name>
<keyword evidence="6" id="KW-0133">Cell shape</keyword>
<dbReference type="EMBL" id="UINC01007394">
    <property type="protein sequence ID" value="SVA33079.1"/>
    <property type="molecule type" value="Genomic_DNA"/>
</dbReference>
<gene>
    <name evidence="17" type="ORF">METZ01_LOCUS85933</name>
</gene>
<dbReference type="SUPFAM" id="SSF55205">
    <property type="entry name" value="EPT/RTPC-like"/>
    <property type="match status" value="1"/>
</dbReference>
<dbReference type="GO" id="GO:0008360">
    <property type="term" value="P:regulation of cell shape"/>
    <property type="evidence" value="ECO:0007669"/>
    <property type="project" value="UniProtKB-KW"/>
</dbReference>
<dbReference type="GO" id="GO:0009252">
    <property type="term" value="P:peptidoglycan biosynthetic process"/>
    <property type="evidence" value="ECO:0007669"/>
    <property type="project" value="UniProtKB-KW"/>
</dbReference>
<dbReference type="GO" id="GO:0051301">
    <property type="term" value="P:cell division"/>
    <property type="evidence" value="ECO:0007669"/>
    <property type="project" value="UniProtKB-KW"/>
</dbReference>
<evidence type="ECO:0000313" key="17">
    <source>
        <dbReference type="EMBL" id="SVA33079.1"/>
    </source>
</evidence>
<keyword evidence="3" id="KW-0963">Cytoplasm</keyword>
<dbReference type="AlphaFoldDB" id="A0A381UY54"/>
<dbReference type="PANTHER" id="PTHR43783:SF1">
    <property type="entry name" value="UDP-N-ACETYLGLUCOSAMINE 1-CARBOXYVINYLTRANSFERASE"/>
    <property type="match status" value="1"/>
</dbReference>
<dbReference type="InterPro" id="IPR001986">
    <property type="entry name" value="Enolpyruvate_Tfrase_dom"/>
</dbReference>
<evidence type="ECO:0000256" key="8">
    <source>
        <dbReference type="ARBA" id="ARBA00023306"/>
    </source>
</evidence>
<evidence type="ECO:0000256" key="3">
    <source>
        <dbReference type="ARBA" id="ARBA00022490"/>
    </source>
</evidence>
<evidence type="ECO:0000256" key="9">
    <source>
        <dbReference type="ARBA" id="ARBA00023316"/>
    </source>
</evidence>
<protein>
    <recommendedName>
        <fullName evidence="12">UDP-N-acetylglucosamine 1-carboxyvinyltransferase</fullName>
        <ecNumber evidence="11">2.5.1.7</ecNumber>
    </recommendedName>
    <alternativeName>
        <fullName evidence="13">Enoylpyruvate transferase</fullName>
    </alternativeName>
    <alternativeName>
        <fullName evidence="14">UDP-N-acetylglucosamine enolpyruvyl transferase</fullName>
    </alternativeName>
</protein>
<evidence type="ECO:0000256" key="2">
    <source>
        <dbReference type="ARBA" id="ARBA00004752"/>
    </source>
</evidence>
<comment type="similarity">
    <text evidence="10">Belongs to the EPSP synthase family. MurA subfamily.</text>
</comment>
<evidence type="ECO:0000256" key="14">
    <source>
        <dbReference type="ARBA" id="ARBA00042842"/>
    </source>
</evidence>
<evidence type="ECO:0000256" key="5">
    <source>
        <dbReference type="ARBA" id="ARBA00022679"/>
    </source>
</evidence>
<comment type="subcellular location">
    <subcellularLocation>
        <location evidence="1">Cytoplasm</location>
    </subcellularLocation>
</comment>
<evidence type="ECO:0000256" key="7">
    <source>
        <dbReference type="ARBA" id="ARBA00022984"/>
    </source>
</evidence>
<comment type="catalytic activity">
    <reaction evidence="15">
        <text>phosphoenolpyruvate + UDP-N-acetyl-alpha-D-glucosamine = UDP-N-acetyl-3-O-(1-carboxyvinyl)-alpha-D-glucosamine + phosphate</text>
        <dbReference type="Rhea" id="RHEA:18681"/>
        <dbReference type="ChEBI" id="CHEBI:43474"/>
        <dbReference type="ChEBI" id="CHEBI:57705"/>
        <dbReference type="ChEBI" id="CHEBI:58702"/>
        <dbReference type="ChEBI" id="CHEBI:68483"/>
        <dbReference type="EC" id="2.5.1.7"/>
    </reaction>
</comment>
<evidence type="ECO:0000256" key="1">
    <source>
        <dbReference type="ARBA" id="ARBA00004496"/>
    </source>
</evidence>
<evidence type="ECO:0000259" key="16">
    <source>
        <dbReference type="Pfam" id="PF00275"/>
    </source>
</evidence>
<keyword evidence="8" id="KW-0131">Cell cycle</keyword>
<dbReference type="Pfam" id="PF00275">
    <property type="entry name" value="EPSP_synthase"/>
    <property type="match status" value="1"/>
</dbReference>
<dbReference type="InterPro" id="IPR013792">
    <property type="entry name" value="RNA3'P_cycl/enolpyr_Trfase_a/b"/>
</dbReference>
<dbReference type="Gene3D" id="3.65.10.10">
    <property type="entry name" value="Enolpyruvate transferase domain"/>
    <property type="match status" value="2"/>
</dbReference>
<feature type="domain" description="Enolpyruvate transferase" evidence="16">
    <location>
        <begin position="7"/>
        <end position="148"/>
    </location>
</feature>
<sequence>MDCLVIKGGTSLKGDVKISGAKNAALPLMAATLLTSDECVLRNLPNLSDVRFMARILESLGASVQMNRGTIRVRARKIDGFGDYDLIRKMRGSICILGPLMGRLNEAKVSMPGGCVIGARPIDLHLKGMRDLGAKVRVEAGYVHAKAKRLTGGESFLGGRCGPT</sequence>
<dbReference type="InterPro" id="IPR050068">
    <property type="entry name" value="MurA_subfamily"/>
</dbReference>
<dbReference type="EC" id="2.5.1.7" evidence="11"/>
<evidence type="ECO:0000256" key="12">
    <source>
        <dbReference type="ARBA" id="ARBA00039754"/>
    </source>
</evidence>
<accession>A0A381UY54</accession>
<proteinExistence type="inferred from homology"/>
<dbReference type="GO" id="GO:0005737">
    <property type="term" value="C:cytoplasm"/>
    <property type="evidence" value="ECO:0007669"/>
    <property type="project" value="UniProtKB-SubCell"/>
</dbReference>
<organism evidence="17">
    <name type="scientific">marine metagenome</name>
    <dbReference type="NCBI Taxonomy" id="408172"/>
    <lineage>
        <taxon>unclassified sequences</taxon>
        <taxon>metagenomes</taxon>
        <taxon>ecological metagenomes</taxon>
    </lineage>
</organism>
<dbReference type="InterPro" id="IPR036968">
    <property type="entry name" value="Enolpyruvate_Tfrase_sf"/>
</dbReference>
<evidence type="ECO:0000256" key="10">
    <source>
        <dbReference type="ARBA" id="ARBA00038367"/>
    </source>
</evidence>
<dbReference type="GO" id="GO:0008760">
    <property type="term" value="F:UDP-N-acetylglucosamine 1-carboxyvinyltransferase activity"/>
    <property type="evidence" value="ECO:0007669"/>
    <property type="project" value="UniProtKB-EC"/>
</dbReference>
<evidence type="ECO:0000256" key="13">
    <source>
        <dbReference type="ARBA" id="ARBA00042443"/>
    </source>
</evidence>
<reference evidence="17" key="1">
    <citation type="submission" date="2018-05" db="EMBL/GenBank/DDBJ databases">
        <authorList>
            <person name="Lanie J.A."/>
            <person name="Ng W.-L."/>
            <person name="Kazmierczak K.M."/>
            <person name="Andrzejewski T.M."/>
            <person name="Davidsen T.M."/>
            <person name="Wayne K.J."/>
            <person name="Tettelin H."/>
            <person name="Glass J.I."/>
            <person name="Rusch D."/>
            <person name="Podicherti R."/>
            <person name="Tsui H.-C.T."/>
            <person name="Winkler M.E."/>
        </authorList>
    </citation>
    <scope>NUCLEOTIDE SEQUENCE</scope>
</reference>